<accession>A0A835ZH88</accession>
<keyword evidence="2" id="KW-0808">Transferase</keyword>
<dbReference type="PROSITE" id="PS50011">
    <property type="entry name" value="PROTEIN_KINASE_DOM"/>
    <property type="match status" value="1"/>
</dbReference>
<feature type="non-terminal residue" evidence="2">
    <location>
        <position position="151"/>
    </location>
</feature>
<name>A0A835ZH88_9STRA</name>
<dbReference type="InterPro" id="IPR051681">
    <property type="entry name" value="Ser/Thr_Kinases-Pseudokinases"/>
</dbReference>
<evidence type="ECO:0000259" key="1">
    <source>
        <dbReference type="PROSITE" id="PS50011"/>
    </source>
</evidence>
<dbReference type="EMBL" id="JAFCMP010000021">
    <property type="protein sequence ID" value="KAG5191255.1"/>
    <property type="molecule type" value="Genomic_DNA"/>
</dbReference>
<dbReference type="SUPFAM" id="SSF56112">
    <property type="entry name" value="Protein kinase-like (PK-like)"/>
    <property type="match status" value="1"/>
</dbReference>
<dbReference type="SMART" id="SM00220">
    <property type="entry name" value="S_TKc"/>
    <property type="match status" value="1"/>
</dbReference>
<dbReference type="InterPro" id="IPR000719">
    <property type="entry name" value="Prot_kinase_dom"/>
</dbReference>
<dbReference type="PANTHER" id="PTHR44329">
    <property type="entry name" value="SERINE/THREONINE-PROTEIN KINASE TNNI3K-RELATED"/>
    <property type="match status" value="1"/>
</dbReference>
<feature type="domain" description="Protein kinase" evidence="1">
    <location>
        <begin position="1"/>
        <end position="151"/>
    </location>
</feature>
<dbReference type="Proteomes" id="UP000664859">
    <property type="component" value="Unassembled WGS sequence"/>
</dbReference>
<dbReference type="GO" id="GO:0004674">
    <property type="term" value="F:protein serine/threonine kinase activity"/>
    <property type="evidence" value="ECO:0007669"/>
    <property type="project" value="TreeGrafter"/>
</dbReference>
<dbReference type="PROSITE" id="PS00108">
    <property type="entry name" value="PROTEIN_KINASE_ST"/>
    <property type="match status" value="1"/>
</dbReference>
<dbReference type="Pfam" id="PF00069">
    <property type="entry name" value="Pkinase"/>
    <property type="match status" value="1"/>
</dbReference>
<evidence type="ECO:0000313" key="3">
    <source>
        <dbReference type="Proteomes" id="UP000664859"/>
    </source>
</evidence>
<gene>
    <name evidence="2" type="ORF">JKP88DRAFT_151441</name>
</gene>
<dbReference type="Gene3D" id="1.10.510.10">
    <property type="entry name" value="Transferase(Phosphotransferase) domain 1"/>
    <property type="match status" value="1"/>
</dbReference>
<evidence type="ECO:0000313" key="2">
    <source>
        <dbReference type="EMBL" id="KAG5191255.1"/>
    </source>
</evidence>
<dbReference type="GO" id="GO:0005524">
    <property type="term" value="F:ATP binding"/>
    <property type="evidence" value="ECO:0007669"/>
    <property type="project" value="InterPro"/>
</dbReference>
<protein>
    <submittedName>
        <fullName evidence="2">Kinase-like domain-containing protein</fullName>
    </submittedName>
</protein>
<dbReference type="InterPro" id="IPR008271">
    <property type="entry name" value="Ser/Thr_kinase_AS"/>
</dbReference>
<keyword evidence="3" id="KW-1185">Reference proteome</keyword>
<dbReference type="OrthoDB" id="89714at2759"/>
<organism evidence="2 3">
    <name type="scientific">Tribonema minus</name>
    <dbReference type="NCBI Taxonomy" id="303371"/>
    <lineage>
        <taxon>Eukaryota</taxon>
        <taxon>Sar</taxon>
        <taxon>Stramenopiles</taxon>
        <taxon>Ochrophyta</taxon>
        <taxon>PX clade</taxon>
        <taxon>Xanthophyceae</taxon>
        <taxon>Tribonematales</taxon>
        <taxon>Tribonemataceae</taxon>
        <taxon>Tribonema</taxon>
    </lineage>
</organism>
<dbReference type="InterPro" id="IPR011009">
    <property type="entry name" value="Kinase-like_dom_sf"/>
</dbReference>
<proteinExistence type="predicted"/>
<keyword evidence="2" id="KW-0418">Kinase</keyword>
<sequence>MGEGSSGIVFRAEWLGVPAAVKIMKDDDETFRICNTSSISDAGGNEDGLLCDGLSRIFEEVEIGRRIRHPFIVQFYLASPHACVMEYMANGPLCDYMTLMPDPSIEQRVGWCEQLRKAALYLHTFTMVHSDIKPENVMLDENLNAKLADMG</sequence>
<dbReference type="AlphaFoldDB" id="A0A835ZH88"/>
<comment type="caution">
    <text evidence="2">The sequence shown here is derived from an EMBL/GenBank/DDBJ whole genome shotgun (WGS) entry which is preliminary data.</text>
</comment>
<reference evidence="2" key="1">
    <citation type="submission" date="2021-02" db="EMBL/GenBank/DDBJ databases">
        <title>First Annotated Genome of the Yellow-green Alga Tribonema minus.</title>
        <authorList>
            <person name="Mahan K.M."/>
        </authorList>
    </citation>
    <scope>NUCLEOTIDE SEQUENCE</scope>
    <source>
        <strain evidence="2">UTEX B ZZ1240</strain>
    </source>
</reference>